<dbReference type="EMBL" id="MU251369">
    <property type="protein sequence ID" value="KAG9238531.1"/>
    <property type="molecule type" value="Genomic_DNA"/>
</dbReference>
<dbReference type="InterPro" id="IPR012664">
    <property type="entry name" value="CHP02452"/>
</dbReference>
<evidence type="ECO:0000313" key="4">
    <source>
        <dbReference type="Proteomes" id="UP000824998"/>
    </source>
</evidence>
<name>A0A9P8CAV2_9HELO</name>
<protein>
    <recommendedName>
        <fullName evidence="2">Microbial-type PARG catalytic domain-containing protein</fullName>
    </recommendedName>
</protein>
<reference evidence="3" key="1">
    <citation type="journal article" date="2021" name="IMA Fungus">
        <title>Genomic characterization of three marine fungi, including Emericellopsis atlantica sp. nov. with signatures of a generalist lifestyle and marine biomass degradation.</title>
        <authorList>
            <person name="Hagestad O.C."/>
            <person name="Hou L."/>
            <person name="Andersen J.H."/>
            <person name="Hansen E.H."/>
            <person name="Altermark B."/>
            <person name="Li C."/>
            <person name="Kuhnert E."/>
            <person name="Cox R.J."/>
            <person name="Crous P.W."/>
            <person name="Spatafora J.W."/>
            <person name="Lail K."/>
            <person name="Amirebrahimi M."/>
            <person name="Lipzen A."/>
            <person name="Pangilinan J."/>
            <person name="Andreopoulos W."/>
            <person name="Hayes R.D."/>
            <person name="Ng V."/>
            <person name="Grigoriev I.V."/>
            <person name="Jackson S.A."/>
            <person name="Sutton T.D.S."/>
            <person name="Dobson A.D.W."/>
            <person name="Rama T."/>
        </authorList>
    </citation>
    <scope>NUCLEOTIDE SEQUENCE</scope>
    <source>
        <strain evidence="3">TRa018bII</strain>
    </source>
</reference>
<dbReference type="AlphaFoldDB" id="A0A9P8CAV2"/>
<feature type="region of interest" description="Disordered" evidence="1">
    <location>
        <begin position="43"/>
        <end position="64"/>
    </location>
</feature>
<proteinExistence type="predicted"/>
<comment type="caution">
    <text evidence="3">The sequence shown here is derived from an EMBL/GenBank/DDBJ whole genome shotgun (WGS) entry which is preliminary data.</text>
</comment>
<keyword evidence="4" id="KW-1185">Reference proteome</keyword>
<dbReference type="OrthoDB" id="9985428at2759"/>
<evidence type="ECO:0000256" key="1">
    <source>
        <dbReference type="SAM" id="MobiDB-lite"/>
    </source>
</evidence>
<feature type="domain" description="Microbial-type PARG catalytic" evidence="2">
    <location>
        <begin position="75"/>
        <end position="174"/>
    </location>
</feature>
<dbReference type="SUPFAM" id="SSF52949">
    <property type="entry name" value="Macro domain-like"/>
    <property type="match status" value="1"/>
</dbReference>
<dbReference type="Proteomes" id="UP000824998">
    <property type="component" value="Unassembled WGS sequence"/>
</dbReference>
<dbReference type="Pfam" id="PF10021">
    <property type="entry name" value="PARG_cat_microb"/>
    <property type="match status" value="1"/>
</dbReference>
<sequence>MPNKSERAKFVKDTVNKVIPRILNSNIVAKAAIAKTELLHYPHNVGNKSSTKSSKRGKAKEPMEDEIDSQAATLEIHKEIPATALEAPRIEVIQSDTFDAAQNILSSIPPKSRVAILNMASPLRPGGGFLKGATAQEEALCGRSTLYAAIVSDETFYRLPSLSAIYSPDILVFRSADGVELPKSEHFFVDVITAAAVRKPDLVSGSTVEGQVQLRYEDGDREEMTLKVRALFHFAREKCVTHLVLGAWGCGAYGNPPQEVARIFKTVLLGDRRRKGVWEGSGLVSVVFAIHDRGPNLRAFENEFGRLETGVEEDSGAERSQES</sequence>
<evidence type="ECO:0000259" key="2">
    <source>
        <dbReference type="Pfam" id="PF10021"/>
    </source>
</evidence>
<dbReference type="PANTHER" id="PTHR35596:SF1">
    <property type="entry name" value="MICROBIAL-TYPE PARG CATALYTIC DOMAIN-CONTAINING PROTEIN"/>
    <property type="match status" value="1"/>
</dbReference>
<dbReference type="Gene3D" id="3.40.220.10">
    <property type="entry name" value="Leucine Aminopeptidase, subunit E, domain 1"/>
    <property type="match status" value="1"/>
</dbReference>
<dbReference type="InterPro" id="IPR043472">
    <property type="entry name" value="Macro_dom-like"/>
</dbReference>
<organism evidence="3 4">
    <name type="scientific">Amylocarpus encephaloides</name>
    <dbReference type="NCBI Taxonomy" id="45428"/>
    <lineage>
        <taxon>Eukaryota</taxon>
        <taxon>Fungi</taxon>
        <taxon>Dikarya</taxon>
        <taxon>Ascomycota</taxon>
        <taxon>Pezizomycotina</taxon>
        <taxon>Leotiomycetes</taxon>
        <taxon>Helotiales</taxon>
        <taxon>Helotiales incertae sedis</taxon>
        <taxon>Amylocarpus</taxon>
    </lineage>
</organism>
<dbReference type="NCBIfam" id="TIGR02452">
    <property type="entry name" value="TIGR02452 family protein"/>
    <property type="match status" value="1"/>
</dbReference>
<gene>
    <name evidence="3" type="ORF">BJ875DRAFT_450998</name>
</gene>
<dbReference type="InterPro" id="IPR019261">
    <property type="entry name" value="PARG_cat_microbial"/>
</dbReference>
<accession>A0A9P8CAV2</accession>
<evidence type="ECO:0000313" key="3">
    <source>
        <dbReference type="EMBL" id="KAG9238531.1"/>
    </source>
</evidence>
<dbReference type="PANTHER" id="PTHR35596">
    <property type="entry name" value="DUF2263 DOMAIN-CONTAINING PROTEIN"/>
    <property type="match status" value="1"/>
</dbReference>